<evidence type="ECO:0000313" key="2">
    <source>
        <dbReference type="EMBL" id="CUS15431.1"/>
    </source>
</evidence>
<dbReference type="GO" id="GO:0005634">
    <property type="term" value="C:nucleus"/>
    <property type="evidence" value="ECO:0007669"/>
    <property type="project" value="TreeGrafter"/>
</dbReference>
<reference evidence="2" key="1">
    <citation type="submission" date="2015-10" db="EMBL/GenBank/DDBJ databases">
        <authorList>
            <person name="Regsiter A."/>
            <person name="william w."/>
        </authorList>
    </citation>
    <scope>NUCLEOTIDE SEQUENCE</scope>
    <source>
        <strain evidence="2">Montdore</strain>
    </source>
</reference>
<organism evidence="2 3">
    <name type="scientific">Tuber aestivum</name>
    <name type="common">summer truffle</name>
    <dbReference type="NCBI Taxonomy" id="59557"/>
    <lineage>
        <taxon>Eukaryota</taxon>
        <taxon>Fungi</taxon>
        <taxon>Dikarya</taxon>
        <taxon>Ascomycota</taxon>
        <taxon>Pezizomycotina</taxon>
        <taxon>Pezizomycetes</taxon>
        <taxon>Pezizales</taxon>
        <taxon>Tuberaceae</taxon>
        <taxon>Tuber</taxon>
    </lineage>
</organism>
<feature type="domain" description="Arb2" evidence="1">
    <location>
        <begin position="285"/>
        <end position="328"/>
    </location>
</feature>
<dbReference type="Pfam" id="PF22749">
    <property type="entry name" value="Arb2"/>
    <property type="match status" value="2"/>
</dbReference>
<dbReference type="GO" id="GO:0031048">
    <property type="term" value="P:regulatory ncRNA-mediated heterochromatin formation"/>
    <property type="evidence" value="ECO:0007669"/>
    <property type="project" value="TreeGrafter"/>
</dbReference>
<dbReference type="InterPro" id="IPR053858">
    <property type="entry name" value="Arb2_dom"/>
</dbReference>
<dbReference type="GO" id="GO:0035197">
    <property type="term" value="F:siRNA binding"/>
    <property type="evidence" value="ECO:0007669"/>
    <property type="project" value="TreeGrafter"/>
</dbReference>
<dbReference type="PANTHER" id="PTHR21357:SF4">
    <property type="entry name" value="FAM172 FAMILY PROTEIN HOMOLOG CG10038"/>
    <property type="match status" value="1"/>
</dbReference>
<dbReference type="EMBL" id="LN890947">
    <property type="protein sequence ID" value="CUS15431.1"/>
    <property type="molecule type" value="Genomic_DNA"/>
</dbReference>
<gene>
    <name evidence="2" type="ORF">GSTUAT00000482001</name>
</gene>
<dbReference type="InterPro" id="IPR048263">
    <property type="entry name" value="Arb2"/>
</dbReference>
<accession>A0A292Q8N2</accession>
<dbReference type="AlphaFoldDB" id="A0A292Q8N2"/>
<proteinExistence type="predicted"/>
<feature type="domain" description="Arb2" evidence="1">
    <location>
        <begin position="17"/>
        <end position="256"/>
    </location>
</feature>
<sequence>MFRRKNKAGRNLADIEFPHDLKELGFFINEKDQLRQIENPDEGFDYFAHGRHHGYMYAANGGHGVPRERLNERRREAVDACLRGIVITRLEGLGLTKLLLPFGASVEEPHVPIMVSQNLQTCSKVLVLSPDSNSGGLGIWCMRSIEEGALNGGSMIDAVKHALEFGYGVVIMNSGQLLWDYTTKTPMGFGTWRATKDKKIPINALKNTVPSHKNPEEHVGYVFRHVLDKIVPSHAEIDIIACGMVAYTVVAFLNNNCGFYFQFYVTMREGRVIVEHNADYRFAGDDWKDRIFALVMAESAHCLPNITNIELQQFLMQRARNYIVHSKPRESVILDPRFGCATFSSSATWPSAIIPACLDLFMDYLNKAHADPENCNPDVPVIVGDVPDHEEWLNAMKSVDKNPELHVLDTDSYSEIDKEEAAAEA</sequence>
<name>A0A292Q8N2_9PEZI</name>
<protein>
    <recommendedName>
        <fullName evidence="1">Arb2 domain-containing protein</fullName>
    </recommendedName>
</protein>
<evidence type="ECO:0000313" key="3">
    <source>
        <dbReference type="Proteomes" id="UP001412239"/>
    </source>
</evidence>
<dbReference type="Proteomes" id="UP001412239">
    <property type="component" value="Unassembled WGS sequence"/>
</dbReference>
<keyword evidence="3" id="KW-1185">Reference proteome</keyword>
<evidence type="ECO:0000259" key="1">
    <source>
        <dbReference type="Pfam" id="PF22749"/>
    </source>
</evidence>
<dbReference type="PANTHER" id="PTHR21357">
    <property type="entry name" value="FAM172 FAMILY PROTEIN HOMOLOG CG10038"/>
    <property type="match status" value="1"/>
</dbReference>